<comment type="subcellular location">
    <subcellularLocation>
        <location evidence="1">Cell projection</location>
        <location evidence="1">Cilium</location>
    </subcellularLocation>
</comment>
<evidence type="ECO:0000256" key="5">
    <source>
        <dbReference type="ARBA" id="ARBA00023273"/>
    </source>
</evidence>
<accession>A0AAD3H658</accession>
<protein>
    <submittedName>
        <fullName evidence="8">Uncharacterized protein</fullName>
    </submittedName>
</protein>
<dbReference type="Pfam" id="PF24762">
    <property type="entry name" value="TPR_IF140-IFT172"/>
    <property type="match status" value="1"/>
</dbReference>
<feature type="domain" description="IF140 C-terminal TPR" evidence="6">
    <location>
        <begin position="722"/>
        <end position="821"/>
    </location>
</feature>
<evidence type="ECO:0000313" key="8">
    <source>
        <dbReference type="EMBL" id="GFH51379.1"/>
    </source>
</evidence>
<evidence type="ECO:0000259" key="6">
    <source>
        <dbReference type="Pfam" id="PF24760"/>
    </source>
</evidence>
<dbReference type="EMBL" id="BLLK01000045">
    <property type="protein sequence ID" value="GFH51379.1"/>
    <property type="molecule type" value="Genomic_DNA"/>
</dbReference>
<keyword evidence="9" id="KW-1185">Reference proteome</keyword>
<evidence type="ECO:0000256" key="4">
    <source>
        <dbReference type="ARBA" id="ARBA00023069"/>
    </source>
</evidence>
<dbReference type="Gene3D" id="1.25.40.470">
    <property type="match status" value="1"/>
</dbReference>
<proteinExistence type="predicted"/>
<sequence>MEGSVKLKLRLGQDEGERFILGSNAEVLVQLTDNNMLKVMNIAQKEPFILHALSINESISSHLVSNILSLKISIDGMITSVLLEDETLLLVNNREGKVKKIGSAENHYFCQIEPRVFVYETIEDDVLVVHICFFDEDLNLCTFEEMRLDPLNSKSIGVTTPTITIVHDLSSTEISTDKKSNQMYRIQSRKMLGFEHCDMEDADNLTSTTMFYHQLSCGHLDKVLALAKQINQESLWKKLASKALCNRDTDVLKECSLPLGVEEMNDDLAIFGEIAIKIGMLEEAVNLYKDLDRKDLVCDLYVSRRMWDQAFRAAEEDQVLKRSIHYYCGKDLEAKGDLEGASVHYGKSSLPERKLLLWRYERGIVSTPQSLLEQIKDEENMSLPGLIAEKNGDLEEAERLFRVTNDVANLIRLACGSVNNSEYKLGSIPLQKESDFYQMGLVFEKQGDLPRAVEYLRKSGSLDHAIRIIKMRPEYIDLLLELALESKDASQKLSCAEIIAKKGLFQKAARLFLDGGNASKAREIMKQIADETLFQDHLSFQDKVEYVNLIDELELDIPTTYINACAKVLIQAKNEEKAIKFLQSRSLPVHIILSLLKENKVTLSKEKLNTLVANNSETNSSSHLNDVDSIAQYLIQSGDVVGACELYSEKGDYVKGLKCLLKNNVSPSKVIEYANKSKSKEVFILAANYLQTTNYKDEPSIKKALVTFYTNSESYLQLIRLFMVFAEEEALSSGDYQKTLQFLNQASKYSRLIESWDNLEDGSILANKINSTTKFLEAKRLFSDEETLEEGKKLCLELLQSPVDLAPVQLGDVFASLIEEENDDQVSFELVNQMMEKNVIVEEFLDNDLLEQIFKANGKVWGNISLADDKQSSETEEDALLLLSKEQRLILDHVCRKHWQEARDAILANKEDLTVGLLNRICCECPPQSVLVEVMRSKAYLFKELDDKRRYPLHYLCKHGASAFTIIFAIQRNKDALKHKDVHGMTPVDYIKTSSWTHGDIQDEKPMLLKELREAFNLSI</sequence>
<dbReference type="Pfam" id="PF24760">
    <property type="entry name" value="TPR_IF140_C"/>
    <property type="match status" value="1"/>
</dbReference>
<keyword evidence="5" id="KW-0966">Cell projection</keyword>
<name>A0AAD3H658_9STRA</name>
<gene>
    <name evidence="8" type="ORF">CTEN210_07855</name>
</gene>
<keyword evidence="4" id="KW-0969">Cilium</keyword>
<keyword evidence="2" id="KW-0853">WD repeat</keyword>
<evidence type="ECO:0000256" key="2">
    <source>
        <dbReference type="ARBA" id="ARBA00022574"/>
    </source>
</evidence>
<dbReference type="GO" id="GO:0036064">
    <property type="term" value="C:ciliary basal body"/>
    <property type="evidence" value="ECO:0007669"/>
    <property type="project" value="TreeGrafter"/>
</dbReference>
<dbReference type="GO" id="GO:0005930">
    <property type="term" value="C:axoneme"/>
    <property type="evidence" value="ECO:0007669"/>
    <property type="project" value="TreeGrafter"/>
</dbReference>
<evidence type="ECO:0000256" key="3">
    <source>
        <dbReference type="ARBA" id="ARBA00022737"/>
    </source>
</evidence>
<feature type="domain" description="IF140/IFT172/WDR19 TPR" evidence="7">
    <location>
        <begin position="218"/>
        <end position="708"/>
    </location>
</feature>
<dbReference type="GO" id="GO:0035721">
    <property type="term" value="P:intraciliary retrograde transport"/>
    <property type="evidence" value="ECO:0007669"/>
    <property type="project" value="TreeGrafter"/>
</dbReference>
<dbReference type="GO" id="GO:0030991">
    <property type="term" value="C:intraciliary transport particle A"/>
    <property type="evidence" value="ECO:0007669"/>
    <property type="project" value="TreeGrafter"/>
</dbReference>
<keyword evidence="3" id="KW-0677">Repeat</keyword>
<reference evidence="8 9" key="1">
    <citation type="journal article" date="2021" name="Sci. Rep.">
        <title>The genome of the diatom Chaetoceros tenuissimus carries an ancient integrated fragment of an extant virus.</title>
        <authorList>
            <person name="Hongo Y."/>
            <person name="Kimura K."/>
            <person name="Takaki Y."/>
            <person name="Yoshida Y."/>
            <person name="Baba S."/>
            <person name="Kobayashi G."/>
            <person name="Nagasaki K."/>
            <person name="Hano T."/>
            <person name="Tomaru Y."/>
        </authorList>
    </citation>
    <scope>NUCLEOTIDE SEQUENCE [LARGE SCALE GENOMIC DNA]</scope>
    <source>
        <strain evidence="8 9">NIES-3715</strain>
    </source>
</reference>
<evidence type="ECO:0000256" key="1">
    <source>
        <dbReference type="ARBA" id="ARBA00004138"/>
    </source>
</evidence>
<dbReference type="PANTHER" id="PTHR15722:SF7">
    <property type="entry name" value="INTRAFLAGELLAR TRANSPORT PROTEIN 140 HOMOLOG"/>
    <property type="match status" value="1"/>
</dbReference>
<comment type="caution">
    <text evidence="8">The sequence shown here is derived from an EMBL/GenBank/DDBJ whole genome shotgun (WGS) entry which is preliminary data.</text>
</comment>
<dbReference type="Proteomes" id="UP001054902">
    <property type="component" value="Unassembled WGS sequence"/>
</dbReference>
<dbReference type="InterPro" id="IPR056156">
    <property type="entry name" value="TPR_IF140_C"/>
</dbReference>
<dbReference type="InterPro" id="IPR056168">
    <property type="entry name" value="TPR_IF140/IFT172/WDR19"/>
</dbReference>
<evidence type="ECO:0000313" key="9">
    <source>
        <dbReference type="Proteomes" id="UP001054902"/>
    </source>
</evidence>
<dbReference type="PANTHER" id="PTHR15722">
    <property type="entry name" value="IFT140/172-RELATED"/>
    <property type="match status" value="1"/>
</dbReference>
<dbReference type="AlphaFoldDB" id="A0AAD3H658"/>
<evidence type="ECO:0000259" key="7">
    <source>
        <dbReference type="Pfam" id="PF24762"/>
    </source>
</evidence>
<organism evidence="8 9">
    <name type="scientific">Chaetoceros tenuissimus</name>
    <dbReference type="NCBI Taxonomy" id="426638"/>
    <lineage>
        <taxon>Eukaryota</taxon>
        <taxon>Sar</taxon>
        <taxon>Stramenopiles</taxon>
        <taxon>Ochrophyta</taxon>
        <taxon>Bacillariophyta</taxon>
        <taxon>Coscinodiscophyceae</taxon>
        <taxon>Chaetocerotophycidae</taxon>
        <taxon>Chaetocerotales</taxon>
        <taxon>Chaetocerotaceae</taxon>
        <taxon>Chaetoceros</taxon>
    </lineage>
</organism>